<dbReference type="SUPFAM" id="SSF82704">
    <property type="entry name" value="AlbA-like"/>
    <property type="match status" value="1"/>
</dbReference>
<dbReference type="Pfam" id="PF12328">
    <property type="entry name" value="Rpp20"/>
    <property type="match status" value="1"/>
</dbReference>
<dbReference type="OrthoDB" id="5416589at2759"/>
<evidence type="ECO:0000256" key="2">
    <source>
        <dbReference type="ARBA" id="ARBA00022694"/>
    </source>
</evidence>
<reference evidence="5 6" key="1">
    <citation type="submission" date="2018-06" db="EMBL/GenBank/DDBJ databases">
        <title>Complete Genomes of Monosporascus.</title>
        <authorList>
            <person name="Robinson A.J."/>
            <person name="Natvig D.O."/>
        </authorList>
    </citation>
    <scope>NUCLEOTIDE SEQUENCE [LARGE SCALE GENOMIC DNA]</scope>
    <source>
        <strain evidence="5 6">CBS 110550</strain>
    </source>
</reference>
<dbReference type="GO" id="GO:0001682">
    <property type="term" value="P:tRNA 5'-leader removal"/>
    <property type="evidence" value="ECO:0007669"/>
    <property type="project" value="InterPro"/>
</dbReference>
<dbReference type="GO" id="GO:0000294">
    <property type="term" value="P:nuclear-transcribed mRNA catabolic process, RNase MRP-dependent"/>
    <property type="evidence" value="ECO:0007669"/>
    <property type="project" value="TreeGrafter"/>
</dbReference>
<dbReference type="PANTHER" id="PTHR28256:SF1">
    <property type="entry name" value="RIBONUCLEASES P_MRP PROTEIN SUBUNIT POP7"/>
    <property type="match status" value="1"/>
</dbReference>
<dbReference type="AlphaFoldDB" id="A0A4Q4SYF5"/>
<protein>
    <submittedName>
        <fullName evidence="5">Uncharacterized protein</fullName>
    </submittedName>
</protein>
<dbReference type="InterPro" id="IPR014612">
    <property type="entry name" value="Pop7/Rpp20"/>
</dbReference>
<dbReference type="GO" id="GO:0000172">
    <property type="term" value="C:ribonuclease MRP complex"/>
    <property type="evidence" value="ECO:0007669"/>
    <property type="project" value="InterPro"/>
</dbReference>
<organism evidence="5 6">
    <name type="scientific">Monosporascus ibericus</name>
    <dbReference type="NCBI Taxonomy" id="155417"/>
    <lineage>
        <taxon>Eukaryota</taxon>
        <taxon>Fungi</taxon>
        <taxon>Dikarya</taxon>
        <taxon>Ascomycota</taxon>
        <taxon>Pezizomycotina</taxon>
        <taxon>Sordariomycetes</taxon>
        <taxon>Xylariomycetidae</taxon>
        <taxon>Xylariales</taxon>
        <taxon>Xylariales incertae sedis</taxon>
        <taxon>Monosporascus</taxon>
    </lineage>
</organism>
<dbReference type="InterPro" id="IPR036882">
    <property type="entry name" value="Alba-like_dom_sf"/>
</dbReference>
<evidence type="ECO:0000256" key="4">
    <source>
        <dbReference type="SAM" id="MobiDB-lite"/>
    </source>
</evidence>
<comment type="subcellular location">
    <subcellularLocation>
        <location evidence="1">Nucleus</location>
    </subcellularLocation>
</comment>
<evidence type="ECO:0000313" key="5">
    <source>
        <dbReference type="EMBL" id="RYO86712.1"/>
    </source>
</evidence>
<name>A0A4Q4SYF5_9PEZI</name>
<dbReference type="EMBL" id="QJNU01000770">
    <property type="protein sequence ID" value="RYO86712.1"/>
    <property type="molecule type" value="Genomic_DNA"/>
</dbReference>
<dbReference type="InterPro" id="IPR020241">
    <property type="entry name" value="RNase_P/MRP_Pop7_fungi"/>
</dbReference>
<dbReference type="PANTHER" id="PTHR28256">
    <property type="entry name" value="RIBONUCLEASES P/MRP PROTEIN SUBUNIT POP7"/>
    <property type="match status" value="1"/>
</dbReference>
<dbReference type="GO" id="GO:0005655">
    <property type="term" value="C:nucleolar ribonuclease P complex"/>
    <property type="evidence" value="ECO:0007669"/>
    <property type="project" value="InterPro"/>
</dbReference>
<keyword evidence="2" id="KW-0819">tRNA processing</keyword>
<evidence type="ECO:0000256" key="3">
    <source>
        <dbReference type="ARBA" id="ARBA00023242"/>
    </source>
</evidence>
<dbReference type="Proteomes" id="UP000293360">
    <property type="component" value="Unassembled WGS sequence"/>
</dbReference>
<dbReference type="GO" id="GO:0000171">
    <property type="term" value="F:ribonuclease MRP activity"/>
    <property type="evidence" value="ECO:0007669"/>
    <property type="project" value="TreeGrafter"/>
</dbReference>
<dbReference type="Gene3D" id="3.30.110.20">
    <property type="entry name" value="Alba-like domain"/>
    <property type="match status" value="1"/>
</dbReference>
<gene>
    <name evidence="5" type="ORF">DL764_008962</name>
</gene>
<keyword evidence="3" id="KW-0539">Nucleus</keyword>
<dbReference type="GO" id="GO:0003723">
    <property type="term" value="F:RNA binding"/>
    <property type="evidence" value="ECO:0007669"/>
    <property type="project" value="TreeGrafter"/>
</dbReference>
<dbReference type="STRING" id="155417.A0A4Q4SYF5"/>
<keyword evidence="6" id="KW-1185">Reference proteome</keyword>
<comment type="caution">
    <text evidence="5">The sequence shown here is derived from an EMBL/GenBank/DDBJ whole genome shotgun (WGS) entry which is preliminary data.</text>
</comment>
<dbReference type="GO" id="GO:0004526">
    <property type="term" value="F:ribonuclease P activity"/>
    <property type="evidence" value="ECO:0007669"/>
    <property type="project" value="TreeGrafter"/>
</dbReference>
<evidence type="ECO:0000256" key="1">
    <source>
        <dbReference type="ARBA" id="ARBA00004123"/>
    </source>
</evidence>
<accession>A0A4Q4SYF5</accession>
<evidence type="ECO:0000313" key="6">
    <source>
        <dbReference type="Proteomes" id="UP000293360"/>
    </source>
</evidence>
<proteinExistence type="predicted"/>
<sequence length="214" mass="23758">MSTGQDIEMETHDQLPEKTAVNKLPPIPKGSKVVKRRISERAPSTHSAHRIYINTKSPFRSVTARVRKQLDKNLRQASYANNAFTNKLAGRKHASLDERVRTIQRRQQGGSSSTSGIGLEDAGEVLVLATGRAIEKAVNVASFFQKQRDCVVQLRTTSVGAVDDVIIEGDEEFAMGDETRKRMLRAQASAQILERCLYKSLISAMRPLCRSGCF</sequence>
<feature type="region of interest" description="Disordered" evidence="4">
    <location>
        <begin position="1"/>
        <end position="46"/>
    </location>
</feature>
<dbReference type="GO" id="GO:0006364">
    <property type="term" value="P:rRNA processing"/>
    <property type="evidence" value="ECO:0007669"/>
    <property type="project" value="TreeGrafter"/>
</dbReference>
<dbReference type="GO" id="GO:0034965">
    <property type="term" value="P:intronic box C/D snoRNA processing"/>
    <property type="evidence" value="ECO:0007669"/>
    <property type="project" value="TreeGrafter"/>
</dbReference>